<comment type="caution">
    <text evidence="1">The sequence shown here is derived from an EMBL/GenBank/DDBJ whole genome shotgun (WGS) entry which is preliminary data.</text>
</comment>
<evidence type="ECO:0000313" key="1">
    <source>
        <dbReference type="EMBL" id="EDQ02932.1"/>
    </source>
</evidence>
<organism evidence="1 2">
    <name type="scientific">Sulfitobacter indolifex HEL-45</name>
    <dbReference type="NCBI Taxonomy" id="391624"/>
    <lineage>
        <taxon>Bacteria</taxon>
        <taxon>Pseudomonadati</taxon>
        <taxon>Pseudomonadota</taxon>
        <taxon>Alphaproteobacteria</taxon>
        <taxon>Rhodobacterales</taxon>
        <taxon>Roseobacteraceae</taxon>
        <taxon>Sulfitobacter</taxon>
    </lineage>
</organism>
<keyword evidence="2" id="KW-1185">Reference proteome</keyword>
<dbReference type="RefSeq" id="WP_007121491.1">
    <property type="nucleotide sequence ID" value="NZ_ABID01000073.1"/>
</dbReference>
<proteinExistence type="predicted"/>
<dbReference type="Proteomes" id="UP000003257">
    <property type="component" value="Unassembled WGS sequence"/>
</dbReference>
<gene>
    <name evidence="1" type="ORF">OIHEL45_19871</name>
</gene>
<reference evidence="1 2" key="1">
    <citation type="submission" date="2007-11" db="EMBL/GenBank/DDBJ databases">
        <authorList>
            <person name="Wagner-Dobler I."/>
            <person name="Ferriera S."/>
            <person name="Johnson J."/>
            <person name="Kravitz S."/>
            <person name="Beeson K."/>
            <person name="Sutton G."/>
            <person name="Rogers Y.-H."/>
            <person name="Friedman R."/>
            <person name="Frazier M."/>
            <person name="Venter J.C."/>
        </authorList>
    </citation>
    <scope>NUCLEOTIDE SEQUENCE [LARGE SCALE GENOMIC DNA]</scope>
    <source>
        <strain evidence="1 2">HEL-45</strain>
    </source>
</reference>
<name>A0ABM9X0W4_9RHOB</name>
<evidence type="ECO:0000313" key="2">
    <source>
        <dbReference type="Proteomes" id="UP000003257"/>
    </source>
</evidence>
<sequence length="213" mass="23635">MDVIAPSSPAFESGRLEFGCHVRIETLIYAMTAAGIEGAERLRNKPAGWIGIFEALGAHLAQDPSNYSISDAKEEFGMLYLKVIDKRTGRADTDLLRWCAEQSAVRCMVYGSPGRIRSELGWVMTLSDAAFDILVDTPNEQFLRLVYPVWRMDKDDVIEMIVARFATPAAAYVWYYSESLSGCGGRTAMQLVQEGKAQQVLDYLDAVDAGVFE</sequence>
<protein>
    <recommendedName>
        <fullName evidence="3">Antitoxin Xre/MbcA/ParS-like toxin-binding domain-containing protein</fullName>
    </recommendedName>
</protein>
<evidence type="ECO:0008006" key="3">
    <source>
        <dbReference type="Google" id="ProtNLM"/>
    </source>
</evidence>
<dbReference type="EMBL" id="ABID01000073">
    <property type="protein sequence ID" value="EDQ02932.1"/>
    <property type="molecule type" value="Genomic_DNA"/>
</dbReference>
<accession>A0ABM9X0W4</accession>